<gene>
    <name evidence="2" type="ORF">A7A08_01855</name>
</gene>
<keyword evidence="1" id="KW-1133">Transmembrane helix</keyword>
<name>A0A1E2RYI6_9HYPH</name>
<protein>
    <submittedName>
        <fullName evidence="2">Uncharacterized protein</fullName>
    </submittedName>
</protein>
<evidence type="ECO:0000313" key="2">
    <source>
        <dbReference type="EMBL" id="ODA67109.1"/>
    </source>
</evidence>
<accession>A0A1E2RYI6</accession>
<dbReference type="AlphaFoldDB" id="A0A1E2RYI6"/>
<keyword evidence="1" id="KW-0472">Membrane</keyword>
<feature type="transmembrane region" description="Helical" evidence="1">
    <location>
        <begin position="47"/>
        <end position="69"/>
    </location>
</feature>
<comment type="caution">
    <text evidence="2">The sequence shown here is derived from an EMBL/GenBank/DDBJ whole genome shotgun (WGS) entry which is preliminary data.</text>
</comment>
<dbReference type="RefSeq" id="WP_069095131.1">
    <property type="nucleotide sequence ID" value="NZ_MASI01000004.1"/>
</dbReference>
<reference evidence="2 3" key="1">
    <citation type="submission" date="2016-07" db="EMBL/GenBank/DDBJ databases">
        <title>Draft genome sequence of Methyloligella halotolerans C2T (VKM B-2706T=CCUG 61687T=DSM 25045T), a halotolerant polyhydroxybutyrate accumulating methylotroph.</title>
        <authorList>
            <person name="Vasilenko O.V."/>
            <person name="Doronina N.V."/>
            <person name="Poroshina M.N."/>
            <person name="Tarlachkov S.V."/>
            <person name="Trotsenko Y.A."/>
        </authorList>
    </citation>
    <scope>NUCLEOTIDE SEQUENCE [LARGE SCALE GENOMIC DNA]</scope>
    <source>
        <strain evidence="2 3">VKM B-2706</strain>
    </source>
</reference>
<organism evidence="2 3">
    <name type="scientific">Methyloligella halotolerans</name>
    <dbReference type="NCBI Taxonomy" id="1177755"/>
    <lineage>
        <taxon>Bacteria</taxon>
        <taxon>Pseudomonadati</taxon>
        <taxon>Pseudomonadota</taxon>
        <taxon>Alphaproteobacteria</taxon>
        <taxon>Hyphomicrobiales</taxon>
        <taxon>Hyphomicrobiaceae</taxon>
        <taxon>Methyloligella</taxon>
    </lineage>
</organism>
<keyword evidence="3" id="KW-1185">Reference proteome</keyword>
<keyword evidence="1" id="KW-0812">Transmembrane</keyword>
<dbReference type="Proteomes" id="UP000095087">
    <property type="component" value="Unassembled WGS sequence"/>
</dbReference>
<evidence type="ECO:0000256" key="1">
    <source>
        <dbReference type="SAM" id="Phobius"/>
    </source>
</evidence>
<evidence type="ECO:0000313" key="3">
    <source>
        <dbReference type="Proteomes" id="UP000095087"/>
    </source>
</evidence>
<sequence length="224" mass="24858">MRIKLLRIALAASFALLLLVFLPLPFEPELPGRWCDDGAIWRDCYRNWLGSLAGWAAFAGALLGSALLIEHLNQLRRQSDLSLAQLQRHDLILTSAEGRGGIILRRTASAIKRRAAIMALSLKHKRPIEMHRFAEDLKGDELSWARQVAPIEVLGPFIHLEDHCGSFDAQIASLGNINISNSVAYVTRLKIIEAQADAVLNAEHTSVVSKFRPHFNTPPGDEKS</sequence>
<dbReference type="EMBL" id="MASI01000004">
    <property type="protein sequence ID" value="ODA67109.1"/>
    <property type="molecule type" value="Genomic_DNA"/>
</dbReference>
<proteinExistence type="predicted"/>